<reference evidence="3 4" key="1">
    <citation type="journal article" date="2017" name="Front. Microbiol.">
        <title>Comparative Genomic Analysis of the Class Epsilonproteobacteria and Proposed Reclassification to Epsilonbacteraeota (phyl. nov.).</title>
        <authorList>
            <person name="Waite D.W."/>
            <person name="Vanwonterghem I."/>
            <person name="Rinke C."/>
            <person name="Parks D.H."/>
            <person name="Zhang Y."/>
            <person name="Takai K."/>
            <person name="Sievert S.M."/>
            <person name="Simon J."/>
            <person name="Campbell B.J."/>
            <person name="Hanson T.E."/>
            <person name="Woyke T."/>
            <person name="Klotz M.G."/>
            <person name="Hugenholtz P."/>
        </authorList>
    </citation>
    <scope>NUCLEOTIDE SEQUENCE [LARGE SCALE GENOMIC DNA]</scope>
    <source>
        <strain evidence="3">UBA11420</strain>
    </source>
</reference>
<dbReference type="PROSITE" id="PS50883">
    <property type="entry name" value="EAL"/>
    <property type="match status" value="1"/>
</dbReference>
<dbReference type="Pfam" id="PF00563">
    <property type="entry name" value="EAL"/>
    <property type="match status" value="1"/>
</dbReference>
<dbReference type="Gene3D" id="3.20.20.450">
    <property type="entry name" value="EAL domain"/>
    <property type="match status" value="1"/>
</dbReference>
<dbReference type="InterPro" id="IPR035919">
    <property type="entry name" value="EAL_sf"/>
</dbReference>
<evidence type="ECO:0000259" key="1">
    <source>
        <dbReference type="PROSITE" id="PS50883"/>
    </source>
</evidence>
<comment type="caution">
    <text evidence="3">The sequence shown here is derived from an EMBL/GenBank/DDBJ whole genome shotgun (WGS) entry which is preliminary data.</text>
</comment>
<dbReference type="InterPro" id="IPR029787">
    <property type="entry name" value="Nucleotide_cyclase"/>
</dbReference>
<dbReference type="EMBL" id="DLUG01000108">
    <property type="protein sequence ID" value="DAB36599.1"/>
    <property type="molecule type" value="Genomic_DNA"/>
</dbReference>
<dbReference type="Proteomes" id="UP000231638">
    <property type="component" value="Unassembled WGS sequence"/>
</dbReference>
<organism evidence="3 4">
    <name type="scientific">Sulfurospirillum cavolei</name>
    <dbReference type="NCBI Taxonomy" id="366522"/>
    <lineage>
        <taxon>Bacteria</taxon>
        <taxon>Pseudomonadati</taxon>
        <taxon>Campylobacterota</taxon>
        <taxon>Epsilonproteobacteria</taxon>
        <taxon>Campylobacterales</taxon>
        <taxon>Sulfurospirillaceae</taxon>
        <taxon>Sulfurospirillum</taxon>
    </lineage>
</organism>
<evidence type="ECO:0000313" key="3">
    <source>
        <dbReference type="EMBL" id="DAB36599.1"/>
    </source>
</evidence>
<sequence length="418" mass="48233">LEEQRYSDPLTKLSNKNALDLTLKGISSDDVPALFLITIDQFKNYNKLYGMEIGNDILKAFADVLKEVAQSLFYSAFRIATNEFVMLSIDQQLDPEKIYEDVQATLEALDGLELKIDALSEKILIHISMGVTFDQENLFNKAFTALDFAKQSGKSFVVYTSNLDETESLSNDFYWQDVINDTLNQDNVVPFFQPICNADKRIVKYEALIRIRTKDKCGVEQYVSPYYFLDIARRTKQYDMLSFCMIEKVLEKAQANLHLDFSINFSFRDMLNKEIRDCVRAKIIDYQEKHQRFNLVFEVVESEKIGDFNTIKHFLKYVKYEKAPIAIDDFGTGYSNFTNIMEMHPAYLKIDGSLIKNIDHDTQSFQLVKAIVSFAKALQIKTIAEFVHNEAVFDTLIPLGIDEFQGYFIGKPQQELLN</sequence>
<feature type="domain" description="EAL" evidence="1">
    <location>
        <begin position="172"/>
        <end position="418"/>
    </location>
</feature>
<evidence type="ECO:0008006" key="5">
    <source>
        <dbReference type="Google" id="ProtNLM"/>
    </source>
</evidence>
<dbReference type="AlphaFoldDB" id="A0A2D3WHN4"/>
<protein>
    <recommendedName>
        <fullName evidence="5">Diguanylate cyclase</fullName>
    </recommendedName>
</protein>
<feature type="non-terminal residue" evidence="3">
    <location>
        <position position="1"/>
    </location>
</feature>
<evidence type="ECO:0000259" key="2">
    <source>
        <dbReference type="PROSITE" id="PS50887"/>
    </source>
</evidence>
<dbReference type="Gene3D" id="3.30.70.270">
    <property type="match status" value="1"/>
</dbReference>
<dbReference type="STRING" id="366522.GCA_001548055_01589"/>
<dbReference type="SMART" id="SM00052">
    <property type="entry name" value="EAL"/>
    <property type="match status" value="1"/>
</dbReference>
<dbReference type="PANTHER" id="PTHR33121:SF79">
    <property type="entry name" value="CYCLIC DI-GMP PHOSPHODIESTERASE PDED-RELATED"/>
    <property type="match status" value="1"/>
</dbReference>
<dbReference type="InterPro" id="IPR050706">
    <property type="entry name" value="Cyclic-di-GMP_PDE-like"/>
</dbReference>
<proteinExistence type="predicted"/>
<gene>
    <name evidence="3" type="ORF">CFH80_03995</name>
</gene>
<name>A0A2D3WHN4_9BACT</name>
<dbReference type="NCBIfam" id="TIGR00254">
    <property type="entry name" value="GGDEF"/>
    <property type="match status" value="1"/>
</dbReference>
<dbReference type="GO" id="GO:0071111">
    <property type="term" value="F:cyclic-guanylate-specific phosphodiesterase activity"/>
    <property type="evidence" value="ECO:0007669"/>
    <property type="project" value="InterPro"/>
</dbReference>
<dbReference type="SMART" id="SM00267">
    <property type="entry name" value="GGDEF"/>
    <property type="match status" value="1"/>
</dbReference>
<dbReference type="SUPFAM" id="SSF55073">
    <property type="entry name" value="Nucleotide cyclase"/>
    <property type="match status" value="1"/>
</dbReference>
<dbReference type="CDD" id="cd01948">
    <property type="entry name" value="EAL"/>
    <property type="match status" value="1"/>
</dbReference>
<accession>A0A2D3WHN4</accession>
<dbReference type="InterPro" id="IPR001633">
    <property type="entry name" value="EAL_dom"/>
</dbReference>
<dbReference type="SUPFAM" id="SSF141868">
    <property type="entry name" value="EAL domain-like"/>
    <property type="match status" value="1"/>
</dbReference>
<dbReference type="PANTHER" id="PTHR33121">
    <property type="entry name" value="CYCLIC DI-GMP PHOSPHODIESTERASE PDEF"/>
    <property type="match status" value="1"/>
</dbReference>
<evidence type="ECO:0000313" key="4">
    <source>
        <dbReference type="Proteomes" id="UP000231638"/>
    </source>
</evidence>
<dbReference type="InterPro" id="IPR000160">
    <property type="entry name" value="GGDEF_dom"/>
</dbReference>
<dbReference type="InterPro" id="IPR043128">
    <property type="entry name" value="Rev_trsase/Diguanyl_cyclase"/>
</dbReference>
<dbReference type="PROSITE" id="PS50887">
    <property type="entry name" value="GGDEF"/>
    <property type="match status" value="1"/>
</dbReference>
<dbReference type="Pfam" id="PF00990">
    <property type="entry name" value="GGDEF"/>
    <property type="match status" value="1"/>
</dbReference>
<feature type="domain" description="GGDEF" evidence="2">
    <location>
        <begin position="30"/>
        <end position="162"/>
    </location>
</feature>